<dbReference type="Pfam" id="PF13683">
    <property type="entry name" value="rve_3"/>
    <property type="match status" value="1"/>
</dbReference>
<dbReference type="AlphaFoldDB" id="A0A1G6CW09"/>
<dbReference type="Gene3D" id="3.30.420.10">
    <property type="entry name" value="Ribonuclease H-like superfamily/Ribonuclease H"/>
    <property type="match status" value="1"/>
</dbReference>
<dbReference type="EMBL" id="FMXQ01000005">
    <property type="protein sequence ID" value="SDB37069.1"/>
    <property type="molecule type" value="Genomic_DNA"/>
</dbReference>
<evidence type="ECO:0000313" key="2">
    <source>
        <dbReference type="EMBL" id="SDB37069.1"/>
    </source>
</evidence>
<dbReference type="SUPFAM" id="SSF53098">
    <property type="entry name" value="Ribonuclease H-like"/>
    <property type="match status" value="1"/>
</dbReference>
<accession>A0A1G6CW09</accession>
<sequence length="119" mass="13467">MSVQTLERVCGRIGYPNSIRVDNGGEFISRDLDLWAYQRGVTLDSSRPGKPTDNAFIEAFNGRFRAECLNVHWFLSLADAQKKLEDWRKYYNEERPHGAIGNKTPIMLLNHDGAASPPS</sequence>
<dbReference type="STRING" id="665467.SAMN02982931_02825"/>
<evidence type="ECO:0000313" key="3">
    <source>
        <dbReference type="Proteomes" id="UP000199071"/>
    </source>
</evidence>
<dbReference type="PANTHER" id="PTHR47515">
    <property type="entry name" value="LOW CALCIUM RESPONSE LOCUS PROTEIN T"/>
    <property type="match status" value="1"/>
</dbReference>
<dbReference type="Proteomes" id="UP000199071">
    <property type="component" value="Unassembled WGS sequence"/>
</dbReference>
<feature type="domain" description="Integrase catalytic" evidence="1">
    <location>
        <begin position="1"/>
        <end position="113"/>
    </location>
</feature>
<dbReference type="InterPro" id="IPR036397">
    <property type="entry name" value="RNaseH_sf"/>
</dbReference>
<organism evidence="2 3">
    <name type="scientific">Bauldia litoralis</name>
    <dbReference type="NCBI Taxonomy" id="665467"/>
    <lineage>
        <taxon>Bacteria</taxon>
        <taxon>Pseudomonadati</taxon>
        <taxon>Pseudomonadota</taxon>
        <taxon>Alphaproteobacteria</taxon>
        <taxon>Hyphomicrobiales</taxon>
        <taxon>Kaistiaceae</taxon>
        <taxon>Bauldia</taxon>
    </lineage>
</organism>
<dbReference type="InterPro" id="IPR001584">
    <property type="entry name" value="Integrase_cat-core"/>
</dbReference>
<dbReference type="PANTHER" id="PTHR47515:SF1">
    <property type="entry name" value="BLR2054 PROTEIN"/>
    <property type="match status" value="1"/>
</dbReference>
<name>A0A1G6CW09_9HYPH</name>
<proteinExistence type="predicted"/>
<gene>
    <name evidence="2" type="ORF">SAMN02982931_02825</name>
</gene>
<evidence type="ECO:0000259" key="1">
    <source>
        <dbReference type="PROSITE" id="PS50994"/>
    </source>
</evidence>
<protein>
    <submittedName>
        <fullName evidence="2">Integrase core domain-containing protein</fullName>
    </submittedName>
</protein>
<dbReference type="InterPro" id="IPR012337">
    <property type="entry name" value="RNaseH-like_sf"/>
</dbReference>
<reference evidence="2 3" key="1">
    <citation type="submission" date="2016-10" db="EMBL/GenBank/DDBJ databases">
        <authorList>
            <person name="de Groot N.N."/>
        </authorList>
    </citation>
    <scope>NUCLEOTIDE SEQUENCE [LARGE SCALE GENOMIC DNA]</scope>
    <source>
        <strain evidence="2 3">ATCC 35022</strain>
    </source>
</reference>
<dbReference type="GO" id="GO:0015074">
    <property type="term" value="P:DNA integration"/>
    <property type="evidence" value="ECO:0007669"/>
    <property type="project" value="InterPro"/>
</dbReference>
<keyword evidence="3" id="KW-1185">Reference proteome</keyword>
<dbReference type="PROSITE" id="PS50994">
    <property type="entry name" value="INTEGRASE"/>
    <property type="match status" value="1"/>
</dbReference>
<dbReference type="GO" id="GO:0003676">
    <property type="term" value="F:nucleic acid binding"/>
    <property type="evidence" value="ECO:0007669"/>
    <property type="project" value="InterPro"/>
</dbReference>